<keyword evidence="3" id="KW-1185">Reference proteome</keyword>
<feature type="compositionally biased region" description="Basic and acidic residues" evidence="1">
    <location>
        <begin position="60"/>
        <end position="71"/>
    </location>
</feature>
<feature type="region of interest" description="Disordered" evidence="1">
    <location>
        <begin position="45"/>
        <end position="71"/>
    </location>
</feature>
<evidence type="ECO:0000313" key="2">
    <source>
        <dbReference type="EMBL" id="KAK3773130.1"/>
    </source>
</evidence>
<protein>
    <submittedName>
        <fullName evidence="2">Uncharacterized protein</fullName>
    </submittedName>
</protein>
<organism evidence="2 3">
    <name type="scientific">Elysia crispata</name>
    <name type="common">lettuce slug</name>
    <dbReference type="NCBI Taxonomy" id="231223"/>
    <lineage>
        <taxon>Eukaryota</taxon>
        <taxon>Metazoa</taxon>
        <taxon>Spiralia</taxon>
        <taxon>Lophotrochozoa</taxon>
        <taxon>Mollusca</taxon>
        <taxon>Gastropoda</taxon>
        <taxon>Heterobranchia</taxon>
        <taxon>Euthyneura</taxon>
        <taxon>Panpulmonata</taxon>
        <taxon>Sacoglossa</taxon>
        <taxon>Placobranchoidea</taxon>
        <taxon>Plakobranchidae</taxon>
        <taxon>Elysia</taxon>
    </lineage>
</organism>
<dbReference type="Proteomes" id="UP001283361">
    <property type="component" value="Unassembled WGS sequence"/>
</dbReference>
<comment type="caution">
    <text evidence="2">The sequence shown here is derived from an EMBL/GenBank/DDBJ whole genome shotgun (WGS) entry which is preliminary data.</text>
</comment>
<evidence type="ECO:0000256" key="1">
    <source>
        <dbReference type="SAM" id="MobiDB-lite"/>
    </source>
</evidence>
<evidence type="ECO:0000313" key="3">
    <source>
        <dbReference type="Proteomes" id="UP001283361"/>
    </source>
</evidence>
<gene>
    <name evidence="2" type="ORF">RRG08_016233</name>
</gene>
<sequence>MPQAVHECSRTAPDAGAVNGHHSASSTAGRVPTHSITALHHQHAVLRDKQSSTLPVSISHRSDLRSKLPIL</sequence>
<accession>A0AAE1DKH1</accession>
<proteinExistence type="predicted"/>
<name>A0AAE1DKH1_9GAST</name>
<feature type="region of interest" description="Disordered" evidence="1">
    <location>
        <begin position="1"/>
        <end position="33"/>
    </location>
</feature>
<reference evidence="2" key="1">
    <citation type="journal article" date="2023" name="G3 (Bethesda)">
        <title>A reference genome for the long-term kleptoplast-retaining sea slug Elysia crispata morphotype clarki.</title>
        <authorList>
            <person name="Eastman K.E."/>
            <person name="Pendleton A.L."/>
            <person name="Shaikh M.A."/>
            <person name="Suttiyut T."/>
            <person name="Ogas R."/>
            <person name="Tomko P."/>
            <person name="Gavelis G."/>
            <person name="Widhalm J.R."/>
            <person name="Wisecaver J.H."/>
        </authorList>
    </citation>
    <scope>NUCLEOTIDE SEQUENCE</scope>
    <source>
        <strain evidence="2">ECLA1</strain>
    </source>
</reference>
<dbReference type="EMBL" id="JAWDGP010003560">
    <property type="protein sequence ID" value="KAK3773130.1"/>
    <property type="molecule type" value="Genomic_DNA"/>
</dbReference>
<dbReference type="AlphaFoldDB" id="A0AAE1DKH1"/>